<dbReference type="EMBL" id="MAAO01000006">
    <property type="protein sequence ID" value="OUR96395.1"/>
    <property type="molecule type" value="Genomic_DNA"/>
</dbReference>
<evidence type="ECO:0008006" key="3">
    <source>
        <dbReference type="Google" id="ProtNLM"/>
    </source>
</evidence>
<proteinExistence type="predicted"/>
<name>A0A1Y5F6N3_9BACT</name>
<reference evidence="2" key="1">
    <citation type="journal article" date="2017" name="Proc. Natl. Acad. Sci. U.S.A.">
        <title>Simulation of Deepwater Horizon oil plume reveals substrate specialization within a complex community of hydrocarbon-degraders.</title>
        <authorList>
            <person name="Hu P."/>
            <person name="Dubinsky E.A."/>
            <person name="Probst A.J."/>
            <person name="Wang J."/>
            <person name="Sieber C.M.K."/>
            <person name="Tom L.M."/>
            <person name="Gardinali P."/>
            <person name="Banfield J.F."/>
            <person name="Atlas R.M."/>
            <person name="Andersen G.L."/>
        </authorList>
    </citation>
    <scope>NUCLEOTIDE SEQUENCE [LARGE SCALE GENOMIC DNA]</scope>
</reference>
<dbReference type="InterPro" id="IPR036249">
    <property type="entry name" value="Thioredoxin-like_sf"/>
</dbReference>
<protein>
    <recommendedName>
        <fullName evidence="3">Thioredoxin domain-containing protein</fullName>
    </recommendedName>
</protein>
<dbReference type="SUPFAM" id="SSF52833">
    <property type="entry name" value="Thioredoxin-like"/>
    <property type="match status" value="1"/>
</dbReference>
<sequence>MNKLILIFSFLISSPINSSEVKSLLSNLPCADQVFKSIAAIGTPKKWSKGKKSTVSTSMEEGGVVVISVSKNISRLSSDAHGVKLQLEFSRPTCKMKITNLTSSKGGFQDVDLGDLLLKNKYGVIYLWSPHMSLSLFELVELQKYVKSLKIPFTILMDLHADDKFAAKLLKKYDLPLEYLNRMNSRELEKFGITVHYPSTVFYKDKKLVKRVPGYNGKKSFKDLIKKYLEVKL</sequence>
<organism evidence="1 2">
    <name type="scientific">Halobacteriovorax marinus</name>
    <dbReference type="NCBI Taxonomy" id="97084"/>
    <lineage>
        <taxon>Bacteria</taxon>
        <taxon>Pseudomonadati</taxon>
        <taxon>Bdellovibrionota</taxon>
        <taxon>Bacteriovoracia</taxon>
        <taxon>Bacteriovoracales</taxon>
        <taxon>Halobacteriovoraceae</taxon>
        <taxon>Halobacteriovorax</taxon>
    </lineage>
</organism>
<dbReference type="AlphaFoldDB" id="A0A1Y5F6N3"/>
<dbReference type="Gene3D" id="3.40.30.10">
    <property type="entry name" value="Glutaredoxin"/>
    <property type="match status" value="1"/>
</dbReference>
<evidence type="ECO:0000313" key="1">
    <source>
        <dbReference type="EMBL" id="OUR96395.1"/>
    </source>
</evidence>
<dbReference type="Proteomes" id="UP000196531">
    <property type="component" value="Unassembled WGS sequence"/>
</dbReference>
<gene>
    <name evidence="1" type="ORF">A9Q84_08570</name>
</gene>
<evidence type="ECO:0000313" key="2">
    <source>
        <dbReference type="Proteomes" id="UP000196531"/>
    </source>
</evidence>
<comment type="caution">
    <text evidence="1">The sequence shown here is derived from an EMBL/GenBank/DDBJ whole genome shotgun (WGS) entry which is preliminary data.</text>
</comment>
<accession>A0A1Y5F6N3</accession>